<feature type="compositionally biased region" description="Pro residues" evidence="2">
    <location>
        <begin position="347"/>
        <end position="361"/>
    </location>
</feature>
<proteinExistence type="predicted"/>
<feature type="compositionally biased region" description="Low complexity" evidence="2">
    <location>
        <begin position="1314"/>
        <end position="1324"/>
    </location>
</feature>
<feature type="compositionally biased region" description="Polar residues" evidence="2">
    <location>
        <begin position="1295"/>
        <end position="1308"/>
    </location>
</feature>
<feature type="coiled-coil region" evidence="1">
    <location>
        <begin position="1258"/>
        <end position="1285"/>
    </location>
</feature>
<evidence type="ECO:0000313" key="3">
    <source>
        <dbReference type="EMBL" id="PRW59511.1"/>
    </source>
</evidence>
<evidence type="ECO:0000256" key="2">
    <source>
        <dbReference type="SAM" id="MobiDB-lite"/>
    </source>
</evidence>
<dbReference type="OrthoDB" id="515837at2759"/>
<feature type="compositionally biased region" description="Low complexity" evidence="2">
    <location>
        <begin position="1047"/>
        <end position="1060"/>
    </location>
</feature>
<feature type="compositionally biased region" description="Low complexity" evidence="2">
    <location>
        <begin position="89"/>
        <end position="100"/>
    </location>
</feature>
<sequence>MTRDRGERQGPPSPLRAANRGGGGGVAAAAADAVGSSTKDRGWQQRRLAAGSRLGPQSDRKKSKKVEGTVVAAAGPPPSRIPAGPGHRPAPQQQQQQAPPSTGGSRIPRPPLFGGGASPQTDLVAALATPAAPGLLEELHAPAGFHSYANPLAATPAAAVAATGPDGTRLFVNGLAEVEAEAVAATPGLLDPAALTPNTERSLQAWLRASPSARPQGSVRAGSVPPATGGATSGLTNGKVLPTPEAWQMLQHINADSPPAPAPQGVHGLMNAYLRTGPQVLSPEPAAIGGMIRAPGAAAVPASGLLAVAGPGGVGVYGMVKGAAAYLRTGAHQLSPEPGMEGQHAASPPPPPAALPHPYSPASPLAATPAGPASTTPAGPSGSGIALSRRPTSVCSNGEVGSCGPAGSISLGGAPSPAPFSGGPPSVPRLNLSALRQQQEGGTDGTEVSFGAVLAPAAAAEQQEQPDSPAADELPTARFSPAASPAAGAVQDEAAAAPSEGQAPSAITFALPAEAPSREPVAAAAPASNSPTFSFGFGAAPAAAAQAVPEAAGEGPPAAAAAVAAGHVVPGAAAPVPAALPRNDSGETIQQPNPFEAMLHHLRGPQYASPARFALRGRAMLQLEQAESPQSPKELTPLHLISITEGSTSPTARMATPAPGQGSLTVWMDRRGMRRALSTPARNDLRVLWAAAREVAACKSETAALRASNAALLEQLEVTQSALQDLGVEHGAAVVAAEAGALCAEAELARARDAAGHMMSLADQIQGLFALCESEKNELVAELDAARDKLAASEAAAADTASLSNQQQAQLAGQLEEARQAVAAAQTAADAAQQRASAAGVELESIRSQLAAAQEQLAAEEAAAAEQQQQTPLGKLRLQLGGLHESLAQLHAEHCAGRLQASTPELDQLLEASRAELAQVEQLLGGDAAALRLENQHLHRCLAQARSLLAENSPAPLGGSDAAAACGTEQREDGSSPLPFALFGRPSSDAELVGGDFSPATTISLVGAGGCASPDVFSSPFLASQTTLTVDYRSLQQATPSSSCRQGSPTTPGSAASSPADEASGIAASPAVPSSCGTNSASSPLQTPEQQPAGDQQQQQAAGEGEEEVTVVHNGMVITNVPASEVSKVKSMVQYWEAVASGTPLPAVSAEEAAAAEAYANAAIAAAEAAMAAAAALAEEQQQQQQQQQVVDAPAGELSSPAPEAAAAEVQLEAERSSSRLPATQLGTPVGSTGALAVTPLALSALRARLGGSAGGVQDAVRSRLARLKADLAAAQAKLATVDQGLASIALTPTSSIAASGTPGSRASSLLRRTPLTPSTAGTAAGSGSGALFGSPLPRGSPASPLHELSLSSSRATALIAAGGASPLAPAGDSLVGVTQPAPGWHSPAAAAAGPQLTLQQAAMEVQDSAPAPSMVECTPPVTRRSVRFADTVQPGSSSRARLRIGTPYSAAAAFDLEAEEEEEAVASTASPVVASCRRSPLGRVPAGASPLPAAAWQRSPLAPMQSAAKPRHGGAAYDSDAGSSEDDEAQLFDASRMAQRAQRALGPTPSPLRLAGSAADATPMAHPEPAWGAFAGEDDEDAEEGQGCGYPAPGSIRRGGTPATSMLSTSSFSPPRPLVLLAVRPLGRSRRGGLLRGTGRQPRSEAEEREFRRRAAALNIAISPYFRRGGTK</sequence>
<keyword evidence="4" id="KW-1185">Reference proteome</keyword>
<feature type="compositionally biased region" description="Low complexity" evidence="2">
    <location>
        <begin position="1089"/>
        <end position="1103"/>
    </location>
</feature>
<name>A0A2P6TZL9_CHLSO</name>
<reference evidence="3 4" key="1">
    <citation type="journal article" date="2018" name="Plant J.">
        <title>Genome sequences of Chlorella sorokiniana UTEX 1602 and Micractinium conductrix SAG 241.80: implications to maltose excretion by a green alga.</title>
        <authorList>
            <person name="Arriola M.B."/>
            <person name="Velmurugan N."/>
            <person name="Zhang Y."/>
            <person name="Plunkett M.H."/>
            <person name="Hondzo H."/>
            <person name="Barney B.M."/>
        </authorList>
    </citation>
    <scope>NUCLEOTIDE SEQUENCE [LARGE SCALE GENOMIC DNA]</scope>
    <source>
        <strain evidence="4">UTEX 1602</strain>
    </source>
</reference>
<feature type="region of interest" description="Disordered" evidence="2">
    <location>
        <begin position="1295"/>
        <end position="1349"/>
    </location>
</feature>
<feature type="region of interest" description="Disordered" evidence="2">
    <location>
        <begin position="481"/>
        <end position="502"/>
    </location>
</feature>
<protein>
    <submittedName>
        <fullName evidence="3">Uncharacterized protein</fullName>
    </submittedName>
</protein>
<feature type="compositionally biased region" description="Polar residues" evidence="2">
    <location>
        <begin position="1075"/>
        <end position="1088"/>
    </location>
</feature>
<comment type="caution">
    <text evidence="3">The sequence shown here is derived from an EMBL/GenBank/DDBJ whole genome shotgun (WGS) entry which is preliminary data.</text>
</comment>
<feature type="region of interest" description="Disordered" evidence="2">
    <location>
        <begin position="1501"/>
        <end position="1587"/>
    </location>
</feature>
<feature type="coiled-coil region" evidence="1">
    <location>
        <begin position="769"/>
        <end position="870"/>
    </location>
</feature>
<feature type="region of interest" description="Disordered" evidence="2">
    <location>
        <begin position="210"/>
        <end position="238"/>
    </location>
</feature>
<feature type="compositionally biased region" description="Polar residues" evidence="2">
    <location>
        <begin position="1219"/>
        <end position="1229"/>
    </location>
</feature>
<feature type="region of interest" description="Disordered" evidence="2">
    <location>
        <begin position="1038"/>
        <end position="1108"/>
    </location>
</feature>
<dbReference type="EMBL" id="LHPG02000003">
    <property type="protein sequence ID" value="PRW59511.1"/>
    <property type="molecule type" value="Genomic_DNA"/>
</dbReference>
<feature type="region of interest" description="Disordered" evidence="2">
    <location>
        <begin position="1185"/>
        <end position="1229"/>
    </location>
</feature>
<feature type="compositionally biased region" description="Low complexity" evidence="2">
    <location>
        <begin position="457"/>
        <end position="471"/>
    </location>
</feature>
<gene>
    <name evidence="3" type="ORF">C2E21_1411</name>
</gene>
<dbReference type="STRING" id="3076.A0A2P6TZL9"/>
<feature type="region of interest" description="Disordered" evidence="2">
    <location>
        <begin position="457"/>
        <end position="476"/>
    </location>
</feature>
<organism evidence="3 4">
    <name type="scientific">Chlorella sorokiniana</name>
    <name type="common">Freshwater green alga</name>
    <dbReference type="NCBI Taxonomy" id="3076"/>
    <lineage>
        <taxon>Eukaryota</taxon>
        <taxon>Viridiplantae</taxon>
        <taxon>Chlorophyta</taxon>
        <taxon>core chlorophytes</taxon>
        <taxon>Trebouxiophyceae</taxon>
        <taxon>Chlorellales</taxon>
        <taxon>Chlorellaceae</taxon>
        <taxon>Chlorella clade</taxon>
        <taxon>Chlorella</taxon>
    </lineage>
</organism>
<dbReference type="Proteomes" id="UP000239899">
    <property type="component" value="Unassembled WGS sequence"/>
</dbReference>
<keyword evidence="1" id="KW-0175">Coiled coil</keyword>
<feature type="compositionally biased region" description="Low complexity" evidence="2">
    <location>
        <begin position="1514"/>
        <end position="1523"/>
    </location>
</feature>
<evidence type="ECO:0000313" key="4">
    <source>
        <dbReference type="Proteomes" id="UP000239899"/>
    </source>
</evidence>
<feature type="compositionally biased region" description="Low complexity" evidence="2">
    <location>
        <begin position="1185"/>
        <end position="1211"/>
    </location>
</feature>
<feature type="region of interest" description="Disordered" evidence="2">
    <location>
        <begin position="334"/>
        <end position="399"/>
    </location>
</feature>
<feature type="compositionally biased region" description="Low complexity" evidence="2">
    <location>
        <begin position="486"/>
        <end position="497"/>
    </location>
</feature>
<evidence type="ECO:0000256" key="1">
    <source>
        <dbReference type="SAM" id="Coils"/>
    </source>
</evidence>
<feature type="compositionally biased region" description="Low complexity" evidence="2">
    <location>
        <begin position="362"/>
        <end position="384"/>
    </location>
</feature>
<accession>A0A2P6TZL9</accession>
<feature type="region of interest" description="Disordered" evidence="2">
    <location>
        <begin position="1"/>
        <end position="119"/>
    </location>
</feature>